<evidence type="ECO:0000313" key="1">
    <source>
        <dbReference type="EMBL" id="KOH42663.1"/>
    </source>
</evidence>
<organism evidence="1 2">
    <name type="scientific">Sunxiuqinia dokdonensis</name>
    <dbReference type="NCBI Taxonomy" id="1409788"/>
    <lineage>
        <taxon>Bacteria</taxon>
        <taxon>Pseudomonadati</taxon>
        <taxon>Bacteroidota</taxon>
        <taxon>Bacteroidia</taxon>
        <taxon>Marinilabiliales</taxon>
        <taxon>Prolixibacteraceae</taxon>
        <taxon>Sunxiuqinia</taxon>
    </lineage>
</organism>
<dbReference type="Proteomes" id="UP000036958">
    <property type="component" value="Unassembled WGS sequence"/>
</dbReference>
<dbReference type="STRING" id="1409788.NC99_44990"/>
<protein>
    <submittedName>
        <fullName evidence="1">Uncharacterized protein</fullName>
    </submittedName>
</protein>
<keyword evidence="2" id="KW-1185">Reference proteome</keyword>
<dbReference type="EMBL" id="LGIA01000216">
    <property type="protein sequence ID" value="KOH42663.1"/>
    <property type="molecule type" value="Genomic_DNA"/>
</dbReference>
<gene>
    <name evidence="1" type="ORF">NC99_44990</name>
</gene>
<evidence type="ECO:0000313" key="2">
    <source>
        <dbReference type="Proteomes" id="UP000036958"/>
    </source>
</evidence>
<proteinExistence type="predicted"/>
<reference evidence="2" key="1">
    <citation type="submission" date="2015-07" db="EMBL/GenBank/DDBJ databases">
        <title>Genome sequencing of Sunxiuqinia dokdonensis strain SK.</title>
        <authorList>
            <person name="Ahn S."/>
            <person name="Kim B.-C."/>
        </authorList>
    </citation>
    <scope>NUCLEOTIDE SEQUENCE [LARGE SCALE GENOMIC DNA]</scope>
    <source>
        <strain evidence="2">SK</strain>
    </source>
</reference>
<accession>A0A0L8V2T3</accession>
<dbReference type="AlphaFoldDB" id="A0A0L8V2T3"/>
<name>A0A0L8V2T3_9BACT</name>
<sequence length="44" mass="4746">MSGFPCGGNAWFGKGKAEHIRRTVATKSNRPFTVPGNEITLAKI</sequence>
<comment type="caution">
    <text evidence="1">The sequence shown here is derived from an EMBL/GenBank/DDBJ whole genome shotgun (WGS) entry which is preliminary data.</text>
</comment>